<organism evidence="2 3">
    <name type="scientific">Clostridium algifaecis</name>
    <dbReference type="NCBI Taxonomy" id="1472040"/>
    <lineage>
        <taxon>Bacteria</taxon>
        <taxon>Bacillati</taxon>
        <taxon>Bacillota</taxon>
        <taxon>Clostridia</taxon>
        <taxon>Eubacteriales</taxon>
        <taxon>Clostridiaceae</taxon>
        <taxon>Clostridium</taxon>
    </lineage>
</organism>
<keyword evidence="1" id="KW-1133">Transmembrane helix</keyword>
<evidence type="ECO:0008006" key="4">
    <source>
        <dbReference type="Google" id="ProtNLM"/>
    </source>
</evidence>
<keyword evidence="1" id="KW-0472">Membrane</keyword>
<dbReference type="EMBL" id="JAGGLM010000009">
    <property type="protein sequence ID" value="MBP2032972.1"/>
    <property type="molecule type" value="Genomic_DNA"/>
</dbReference>
<keyword evidence="1" id="KW-0812">Transmembrane</keyword>
<reference evidence="2 3" key="1">
    <citation type="submission" date="2021-03" db="EMBL/GenBank/DDBJ databases">
        <title>Genomic Encyclopedia of Type Strains, Phase IV (KMG-IV): sequencing the most valuable type-strain genomes for metagenomic binning, comparative biology and taxonomic classification.</title>
        <authorList>
            <person name="Goeker M."/>
        </authorList>
    </citation>
    <scope>NUCLEOTIDE SEQUENCE [LARGE SCALE GENOMIC DNA]</scope>
    <source>
        <strain evidence="2 3">DSM 28783</strain>
    </source>
</reference>
<sequence>MYDQLISLISTVGFPIAVSIYLLVRFENKIDAIAKSIQDLRADILAVIKEQKKK</sequence>
<proteinExistence type="predicted"/>
<evidence type="ECO:0000256" key="1">
    <source>
        <dbReference type="SAM" id="Phobius"/>
    </source>
</evidence>
<accession>A0ABS4KSG2</accession>
<dbReference type="Proteomes" id="UP001519307">
    <property type="component" value="Unassembled WGS sequence"/>
</dbReference>
<protein>
    <recommendedName>
        <fullName evidence="4">YvrJ family protein</fullName>
    </recommendedName>
</protein>
<name>A0ABS4KSG2_9CLOT</name>
<evidence type="ECO:0000313" key="3">
    <source>
        <dbReference type="Proteomes" id="UP001519307"/>
    </source>
</evidence>
<evidence type="ECO:0000313" key="2">
    <source>
        <dbReference type="EMBL" id="MBP2032972.1"/>
    </source>
</evidence>
<dbReference type="InterPro" id="IPR024419">
    <property type="entry name" value="YvrJ"/>
</dbReference>
<dbReference type="Pfam" id="PF12841">
    <property type="entry name" value="YvrJ"/>
    <property type="match status" value="1"/>
</dbReference>
<comment type="caution">
    <text evidence="2">The sequence shown here is derived from an EMBL/GenBank/DDBJ whole genome shotgun (WGS) entry which is preliminary data.</text>
</comment>
<feature type="transmembrane region" description="Helical" evidence="1">
    <location>
        <begin position="6"/>
        <end position="24"/>
    </location>
</feature>
<gene>
    <name evidence="2" type="ORF">J2Z42_001651</name>
</gene>
<dbReference type="RefSeq" id="WP_209702128.1">
    <property type="nucleotide sequence ID" value="NZ_JAGGLM010000009.1"/>
</dbReference>
<keyword evidence="3" id="KW-1185">Reference proteome</keyword>